<dbReference type="EMBL" id="VAHF01000001">
    <property type="protein sequence ID" value="TXG72509.1"/>
    <property type="molecule type" value="Genomic_DNA"/>
</dbReference>
<dbReference type="InterPro" id="IPR040256">
    <property type="entry name" value="At4g02000-like"/>
</dbReference>
<sequence length="354" mass="40012">MDAAEVAKLYENLSIADEDGAALEVLEEATVDGVKDVELVVNNTFMFYFINQEDRNRIWQMGPWHFRKSLIVLEKSKGSGNIARLGFNKADFWIQIHDFPILCMNRRTAKWLAEQIGEVVEIPSDSRECWGQLMRVKVRVDISKPLKRWLRLKLDKSEEVTMERVRSMEGSREGNGDGSDSRKLGSLDSYKVDQVASTATISGKWRDALIPIVDVGPSNVEEMCVDGPGVRLETFLSGLGCPNKDLNNKTRVEEEDSNKPTMKTPLIETHSFTSKKDSSDLALNQDQQNEILNPLPSPSKKATRKWKRHARERKHQQKQGIITSPFHRLLEISKSPVKTPNGKVVSPLAAKKNT</sequence>
<feature type="region of interest" description="Disordered" evidence="1">
    <location>
        <begin position="163"/>
        <end position="185"/>
    </location>
</feature>
<comment type="caution">
    <text evidence="2">The sequence shown here is derived from an EMBL/GenBank/DDBJ whole genome shotgun (WGS) entry which is preliminary data.</text>
</comment>
<name>A0A5C7ITR2_9ROSI</name>
<evidence type="ECO:0000313" key="2">
    <source>
        <dbReference type="EMBL" id="TXG72509.1"/>
    </source>
</evidence>
<dbReference type="PANTHER" id="PTHR31286:SF167">
    <property type="entry name" value="OS09G0268800 PROTEIN"/>
    <property type="match status" value="1"/>
</dbReference>
<accession>A0A5C7ITR2</accession>
<feature type="region of interest" description="Disordered" evidence="1">
    <location>
        <begin position="287"/>
        <end position="354"/>
    </location>
</feature>
<feature type="region of interest" description="Disordered" evidence="1">
    <location>
        <begin position="247"/>
        <end position="267"/>
    </location>
</feature>
<dbReference type="OrthoDB" id="1924068at2759"/>
<gene>
    <name evidence="2" type="ORF">EZV62_001088</name>
</gene>
<evidence type="ECO:0000256" key="1">
    <source>
        <dbReference type="SAM" id="MobiDB-lite"/>
    </source>
</evidence>
<proteinExistence type="predicted"/>
<dbReference type="AlphaFoldDB" id="A0A5C7ITR2"/>
<feature type="compositionally biased region" description="Basic residues" evidence="1">
    <location>
        <begin position="301"/>
        <end position="317"/>
    </location>
</feature>
<protein>
    <submittedName>
        <fullName evidence="2">Uncharacterized protein</fullName>
    </submittedName>
</protein>
<dbReference type="PANTHER" id="PTHR31286">
    <property type="entry name" value="GLYCINE-RICH CELL WALL STRUCTURAL PROTEIN 1.8-LIKE"/>
    <property type="match status" value="1"/>
</dbReference>
<organism evidence="2 3">
    <name type="scientific">Acer yangbiense</name>
    <dbReference type="NCBI Taxonomy" id="1000413"/>
    <lineage>
        <taxon>Eukaryota</taxon>
        <taxon>Viridiplantae</taxon>
        <taxon>Streptophyta</taxon>
        <taxon>Embryophyta</taxon>
        <taxon>Tracheophyta</taxon>
        <taxon>Spermatophyta</taxon>
        <taxon>Magnoliopsida</taxon>
        <taxon>eudicotyledons</taxon>
        <taxon>Gunneridae</taxon>
        <taxon>Pentapetalae</taxon>
        <taxon>rosids</taxon>
        <taxon>malvids</taxon>
        <taxon>Sapindales</taxon>
        <taxon>Sapindaceae</taxon>
        <taxon>Hippocastanoideae</taxon>
        <taxon>Acereae</taxon>
        <taxon>Acer</taxon>
    </lineage>
</organism>
<keyword evidence="3" id="KW-1185">Reference proteome</keyword>
<evidence type="ECO:0000313" key="3">
    <source>
        <dbReference type="Proteomes" id="UP000323000"/>
    </source>
</evidence>
<dbReference type="Proteomes" id="UP000323000">
    <property type="component" value="Chromosome 1"/>
</dbReference>
<reference evidence="3" key="1">
    <citation type="journal article" date="2019" name="Gigascience">
        <title>De novo genome assembly of the endangered Acer yangbiense, a plant species with extremely small populations endemic to Yunnan Province, China.</title>
        <authorList>
            <person name="Yang J."/>
            <person name="Wariss H.M."/>
            <person name="Tao L."/>
            <person name="Zhang R."/>
            <person name="Yun Q."/>
            <person name="Hollingsworth P."/>
            <person name="Dao Z."/>
            <person name="Luo G."/>
            <person name="Guo H."/>
            <person name="Ma Y."/>
            <person name="Sun W."/>
        </authorList>
    </citation>
    <scope>NUCLEOTIDE SEQUENCE [LARGE SCALE GENOMIC DNA]</scope>
    <source>
        <strain evidence="3">cv. Malutang</strain>
    </source>
</reference>